<feature type="non-terminal residue" evidence="1">
    <location>
        <position position="103"/>
    </location>
</feature>
<proteinExistence type="predicted"/>
<sequence>MRVVLAALMVSFVARAAPPQVDWLFPIGAQRGSEALAQIGGKHNWPLKGWADDKGIRFAAVEKKKGFFKVTVGKNVLPGPHLVRFYDANGTAPPRVFYVSKAP</sequence>
<organism evidence="1">
    <name type="scientific">marine metagenome</name>
    <dbReference type="NCBI Taxonomy" id="408172"/>
    <lineage>
        <taxon>unclassified sequences</taxon>
        <taxon>metagenomes</taxon>
        <taxon>ecological metagenomes</taxon>
    </lineage>
</organism>
<gene>
    <name evidence="1" type="ORF">METZ01_LOCUS313112</name>
</gene>
<protein>
    <submittedName>
        <fullName evidence="1">Uncharacterized protein</fullName>
    </submittedName>
</protein>
<dbReference type="EMBL" id="UINC01100304">
    <property type="protein sequence ID" value="SVC60258.1"/>
    <property type="molecule type" value="Genomic_DNA"/>
</dbReference>
<reference evidence="1" key="1">
    <citation type="submission" date="2018-05" db="EMBL/GenBank/DDBJ databases">
        <authorList>
            <person name="Lanie J.A."/>
            <person name="Ng W.-L."/>
            <person name="Kazmierczak K.M."/>
            <person name="Andrzejewski T.M."/>
            <person name="Davidsen T.M."/>
            <person name="Wayne K.J."/>
            <person name="Tettelin H."/>
            <person name="Glass J.I."/>
            <person name="Rusch D."/>
            <person name="Podicherti R."/>
            <person name="Tsui H.-C.T."/>
            <person name="Winkler M.E."/>
        </authorList>
    </citation>
    <scope>NUCLEOTIDE SEQUENCE</scope>
</reference>
<name>A0A382NIE1_9ZZZZ</name>
<evidence type="ECO:0000313" key="1">
    <source>
        <dbReference type="EMBL" id="SVC60258.1"/>
    </source>
</evidence>
<accession>A0A382NIE1</accession>
<dbReference type="AlphaFoldDB" id="A0A382NIE1"/>